<feature type="signal peptide" evidence="2">
    <location>
        <begin position="1"/>
        <end position="26"/>
    </location>
</feature>
<proteinExistence type="predicted"/>
<keyword evidence="1" id="KW-1133">Transmembrane helix</keyword>
<dbReference type="SUPFAM" id="SSF52266">
    <property type="entry name" value="SGNH hydrolase"/>
    <property type="match status" value="1"/>
</dbReference>
<name>A0A2L1GR43_9BACT</name>
<dbReference type="PANTHER" id="PTHR30383">
    <property type="entry name" value="THIOESTERASE 1/PROTEASE 1/LYSOPHOSPHOLIPASE L1"/>
    <property type="match status" value="1"/>
</dbReference>
<dbReference type="OrthoDB" id="9786188at2"/>
<dbReference type="InterPro" id="IPR036514">
    <property type="entry name" value="SGNH_hydro_sf"/>
</dbReference>
<evidence type="ECO:0000313" key="5">
    <source>
        <dbReference type="Proteomes" id="UP000239867"/>
    </source>
</evidence>
<feature type="transmembrane region" description="Helical" evidence="1">
    <location>
        <begin position="277"/>
        <end position="303"/>
    </location>
</feature>
<gene>
    <name evidence="4" type="ORF">CAY53_12235</name>
</gene>
<dbReference type="AlphaFoldDB" id="A0A2L1GR43"/>
<organism evidence="4 5">
    <name type="scientific">Desulfobulbus oralis</name>
    <dbReference type="NCBI Taxonomy" id="1986146"/>
    <lineage>
        <taxon>Bacteria</taxon>
        <taxon>Pseudomonadati</taxon>
        <taxon>Thermodesulfobacteriota</taxon>
        <taxon>Desulfobulbia</taxon>
        <taxon>Desulfobulbales</taxon>
        <taxon>Desulfobulbaceae</taxon>
        <taxon>Desulfobulbus</taxon>
    </lineage>
</organism>
<dbReference type="Pfam" id="PF13472">
    <property type="entry name" value="Lipase_GDSL_2"/>
    <property type="match status" value="1"/>
</dbReference>
<dbReference type="InterPro" id="IPR051532">
    <property type="entry name" value="Ester_Hydrolysis_Enzymes"/>
</dbReference>
<dbReference type="EMBL" id="CP021255">
    <property type="protein sequence ID" value="AVD72151.1"/>
    <property type="molecule type" value="Genomic_DNA"/>
</dbReference>
<evidence type="ECO:0000256" key="1">
    <source>
        <dbReference type="SAM" id="Phobius"/>
    </source>
</evidence>
<sequence>MMLNRSVKLVPLAALVAMLLAQPAVADTILCFGDSNTHGGYGGGTGYPVFLPPLVGGYSVVSSGRGGETTGQGLGRIAGEIARHKPSYVLIMEGTNDVSGGISRMTVAHNLSHMASIARSHGAIPVLSTLPPYTKYSAGAQVPAYNASIASAVSSAGVTLVDSYGNLIGNWPNLNTDGIHTNAAGARIVASTFASAVSGKSDGGGGCFIATAAFGSYMEPHVMVLRQFRDRLLLPNRAGQWLVQQYYRHSPPLADWIAAHDWARATVRLLLLPLVGLAWLAVHAPLALLGASGATLLGILLLLRRRRAACLA</sequence>
<evidence type="ECO:0000259" key="3">
    <source>
        <dbReference type="Pfam" id="PF13472"/>
    </source>
</evidence>
<keyword evidence="1" id="KW-0812">Transmembrane</keyword>
<dbReference type="NCBIfam" id="NF041770">
    <property type="entry name" value="CFI_box_CTERM"/>
    <property type="match status" value="1"/>
</dbReference>
<keyword evidence="2" id="KW-0732">Signal</keyword>
<dbReference type="PANTHER" id="PTHR30383:SF5">
    <property type="entry name" value="SGNH HYDROLASE-TYPE ESTERASE DOMAIN-CONTAINING PROTEIN"/>
    <property type="match status" value="1"/>
</dbReference>
<dbReference type="RefSeq" id="WP_104937355.1">
    <property type="nucleotide sequence ID" value="NZ_CP021255.1"/>
</dbReference>
<evidence type="ECO:0000313" key="4">
    <source>
        <dbReference type="EMBL" id="AVD72151.1"/>
    </source>
</evidence>
<protein>
    <recommendedName>
        <fullName evidence="3">SGNH hydrolase-type esterase domain-containing protein</fullName>
    </recommendedName>
</protein>
<keyword evidence="1" id="KW-0472">Membrane</keyword>
<accession>A0A2L1GR43</accession>
<dbReference type="InterPro" id="IPR049886">
    <property type="entry name" value="CFI_box_CTERM_dom"/>
</dbReference>
<reference evidence="4 5" key="1">
    <citation type="journal article" date="2018" name="MBio">
        <title>Insights into the evolution of host association through the isolation and characterization of a novel human periodontal pathobiont, Desulfobulbus oralis.</title>
        <authorList>
            <person name="Cross K.L."/>
            <person name="Chirania P."/>
            <person name="Xiong W."/>
            <person name="Beall C.J."/>
            <person name="Elkins J.G."/>
            <person name="Giannone R.J."/>
            <person name="Griffen A.L."/>
            <person name="Guss A.M."/>
            <person name="Hettich R.L."/>
            <person name="Joshi S.S."/>
            <person name="Mokrzan E.M."/>
            <person name="Martin R.K."/>
            <person name="Zhulin I.B."/>
            <person name="Leys E.J."/>
            <person name="Podar M."/>
        </authorList>
    </citation>
    <scope>NUCLEOTIDE SEQUENCE [LARGE SCALE GENOMIC DNA]</scope>
    <source>
        <strain evidence="4 5">ORNL</strain>
    </source>
</reference>
<dbReference type="InterPro" id="IPR013830">
    <property type="entry name" value="SGNH_hydro"/>
</dbReference>
<dbReference type="GO" id="GO:0004622">
    <property type="term" value="F:phosphatidylcholine lysophospholipase activity"/>
    <property type="evidence" value="ECO:0007669"/>
    <property type="project" value="TreeGrafter"/>
</dbReference>
<feature type="domain" description="SGNH hydrolase-type esterase" evidence="3">
    <location>
        <begin position="31"/>
        <end position="188"/>
    </location>
</feature>
<dbReference type="Proteomes" id="UP000239867">
    <property type="component" value="Chromosome"/>
</dbReference>
<dbReference type="KEGG" id="deo:CAY53_12235"/>
<feature type="chain" id="PRO_5014656045" description="SGNH hydrolase-type esterase domain-containing protein" evidence="2">
    <location>
        <begin position="27"/>
        <end position="312"/>
    </location>
</feature>
<keyword evidence="5" id="KW-1185">Reference proteome</keyword>
<evidence type="ECO:0000256" key="2">
    <source>
        <dbReference type="SAM" id="SignalP"/>
    </source>
</evidence>
<dbReference type="Gene3D" id="3.40.50.1110">
    <property type="entry name" value="SGNH hydrolase"/>
    <property type="match status" value="1"/>
</dbReference>